<reference evidence="1 2" key="1">
    <citation type="journal article" date="2010" name="PLoS ONE">
        <title>The Waddlia genome: a window into chlamydial biology.</title>
        <authorList>
            <person name="Bertelli C."/>
            <person name="Collyn F."/>
            <person name="Croxatto A."/>
            <person name="Ruckert C."/>
            <person name="Polkinghorne A."/>
            <person name="Kebbi-Beghdadi C."/>
            <person name="Goesmann A."/>
            <person name="Vaughan L."/>
            <person name="Greub G."/>
        </authorList>
    </citation>
    <scope>NUCLEOTIDE SEQUENCE [LARGE SCALE GENOMIC DNA]</scope>
    <source>
        <strain evidence="2">ATCC VR-1470 / WSU 86-1044</strain>
    </source>
</reference>
<dbReference type="KEGG" id="wch:wcw_0103"/>
<evidence type="ECO:0000313" key="2">
    <source>
        <dbReference type="Proteomes" id="UP000001505"/>
    </source>
</evidence>
<dbReference type="eggNOG" id="ENOG502ZH29">
    <property type="taxonomic scope" value="Bacteria"/>
</dbReference>
<evidence type="ECO:0000313" key="1">
    <source>
        <dbReference type="EMBL" id="ADI37478.1"/>
    </source>
</evidence>
<dbReference type="RefSeq" id="WP_013181206.1">
    <property type="nucleotide sequence ID" value="NC_014225.1"/>
</dbReference>
<dbReference type="AlphaFoldDB" id="D6YTL7"/>
<keyword evidence="2" id="KW-1185">Reference proteome</keyword>
<organism evidence="1 2">
    <name type="scientific">Waddlia chondrophila (strain ATCC VR-1470 / WSU 86-1044)</name>
    <dbReference type="NCBI Taxonomy" id="716544"/>
    <lineage>
        <taxon>Bacteria</taxon>
        <taxon>Pseudomonadati</taxon>
        <taxon>Chlamydiota</taxon>
        <taxon>Chlamydiia</taxon>
        <taxon>Parachlamydiales</taxon>
        <taxon>Waddliaceae</taxon>
        <taxon>Waddlia</taxon>
    </lineage>
</organism>
<evidence type="ECO:0008006" key="3">
    <source>
        <dbReference type="Google" id="ProtNLM"/>
    </source>
</evidence>
<dbReference type="EMBL" id="CP001928">
    <property type="protein sequence ID" value="ADI37478.1"/>
    <property type="molecule type" value="Genomic_DNA"/>
</dbReference>
<gene>
    <name evidence="1" type="ordered locus">wcw_0103</name>
</gene>
<name>D6YTL7_WADCW</name>
<dbReference type="HOGENOM" id="CLU_1408239_0_0_0"/>
<protein>
    <recommendedName>
        <fullName evidence="3">Type III secretion chaperone SycD/LcrH</fullName>
    </recommendedName>
</protein>
<accession>D6YTL7</accession>
<sequence length="193" mass="22791">MNDIENLMNREHLEEIVNHYSVEDLIKLLSFKKAMALSKLLLENENFDFDIQEYALNLIKKIRQVYPNKWDKDWKHEAYLGYAYGILGCDIEQEFDAYSIAAKKAVDPPLEISMHMALLWSYPGVYKLKMDEENAIKILENVASQIPYMEAVGGLIRLYEETKQVGKIAYWKEVLRESEKKNLCDRYLYLDFF</sequence>
<dbReference type="STRING" id="716544.wcw_0103"/>
<dbReference type="Proteomes" id="UP000001505">
    <property type="component" value="Chromosome"/>
</dbReference>
<proteinExistence type="predicted"/>